<gene>
    <name evidence="4" type="primary">SUVZ03G0010</name>
    <name evidence="4" type="ORF">SUVZ_03G0010</name>
</gene>
<protein>
    <recommendedName>
        <fullName evidence="3">MCM C-terminal AAA(+) ATPase domain-containing protein</fullName>
    </recommendedName>
</protein>
<reference evidence="4" key="1">
    <citation type="submission" date="2022-10" db="EMBL/GenBank/DDBJ databases">
        <authorList>
            <person name="Byrne P K."/>
        </authorList>
    </citation>
    <scope>NUCLEOTIDE SEQUENCE</scope>
    <source>
        <strain evidence="4">ZP964</strain>
    </source>
</reference>
<evidence type="ECO:0000313" key="4">
    <source>
        <dbReference type="EMBL" id="CAI4058168.1"/>
    </source>
</evidence>
<evidence type="ECO:0000256" key="2">
    <source>
        <dbReference type="ARBA" id="ARBA00022840"/>
    </source>
</evidence>
<keyword evidence="5" id="KW-1185">Reference proteome</keyword>
<dbReference type="Proteomes" id="UP001162085">
    <property type="component" value="Chromosome 3"/>
</dbReference>
<organism evidence="4 5">
    <name type="scientific">Saccharomyces uvarum</name>
    <name type="common">Yeast</name>
    <name type="synonym">Saccharomyces bayanus var. uvarum</name>
    <dbReference type="NCBI Taxonomy" id="230603"/>
    <lineage>
        <taxon>Eukaryota</taxon>
        <taxon>Fungi</taxon>
        <taxon>Dikarya</taxon>
        <taxon>Ascomycota</taxon>
        <taxon>Saccharomycotina</taxon>
        <taxon>Saccharomycetes</taxon>
        <taxon>Saccharomycetales</taxon>
        <taxon>Saccharomycetaceae</taxon>
        <taxon>Saccharomyces</taxon>
    </lineage>
</organism>
<accession>A0ABN8WPK5</accession>
<evidence type="ECO:0000259" key="3">
    <source>
        <dbReference type="PROSITE" id="PS50051"/>
    </source>
</evidence>
<dbReference type="InterPro" id="IPR001208">
    <property type="entry name" value="MCM_dom"/>
</dbReference>
<dbReference type="InterPro" id="IPR027417">
    <property type="entry name" value="P-loop_NTPase"/>
</dbReference>
<dbReference type="PRINTS" id="PR01657">
    <property type="entry name" value="MCMFAMILY"/>
</dbReference>
<dbReference type="PROSITE" id="PS50051">
    <property type="entry name" value="MCM_2"/>
    <property type="match status" value="1"/>
</dbReference>
<dbReference type="Pfam" id="PF00493">
    <property type="entry name" value="MCM"/>
    <property type="match status" value="1"/>
</dbReference>
<sequence length="101" mass="10915">MGVAGKSLENGSHLRSDINILMVGDPSTAKSQLLRFVLNKASFAITTIGRDSSCLDFTALVTTDRESDETRLEAGVIVLADRGVVCIGEFYKMTDVQGRHP</sequence>
<dbReference type="EMBL" id="OX365930">
    <property type="protein sequence ID" value="CAI4058168.1"/>
    <property type="molecule type" value="Genomic_DNA"/>
</dbReference>
<evidence type="ECO:0000256" key="1">
    <source>
        <dbReference type="ARBA" id="ARBA00022741"/>
    </source>
</evidence>
<keyword evidence="2" id="KW-0067">ATP-binding</keyword>
<name>A0ABN8WPK5_SACUV</name>
<proteinExistence type="predicted"/>
<keyword evidence="1" id="KW-0547">Nucleotide-binding</keyword>
<dbReference type="PANTHER" id="PTHR11630">
    <property type="entry name" value="DNA REPLICATION LICENSING FACTOR MCM FAMILY MEMBER"/>
    <property type="match status" value="1"/>
</dbReference>
<evidence type="ECO:0000313" key="5">
    <source>
        <dbReference type="Proteomes" id="UP001162085"/>
    </source>
</evidence>
<dbReference type="InterPro" id="IPR031327">
    <property type="entry name" value="MCM"/>
</dbReference>
<dbReference type="SUPFAM" id="SSF52540">
    <property type="entry name" value="P-loop containing nucleoside triphosphate hydrolases"/>
    <property type="match status" value="1"/>
</dbReference>
<feature type="domain" description="MCM C-terminal AAA(+) ATPase" evidence="3">
    <location>
        <begin position="1"/>
        <end position="95"/>
    </location>
</feature>
<dbReference type="PANTHER" id="PTHR11630:SF46">
    <property type="entry name" value="DNA REPLICATION LICENSING FACTOR MCM3-RELATED"/>
    <property type="match status" value="1"/>
</dbReference>
<dbReference type="Gene3D" id="3.40.50.300">
    <property type="entry name" value="P-loop containing nucleotide triphosphate hydrolases"/>
    <property type="match status" value="1"/>
</dbReference>